<organism evidence="1 2">
    <name type="scientific">Puccinia graminis f. sp. tritici</name>
    <dbReference type="NCBI Taxonomy" id="56615"/>
    <lineage>
        <taxon>Eukaryota</taxon>
        <taxon>Fungi</taxon>
        <taxon>Dikarya</taxon>
        <taxon>Basidiomycota</taxon>
        <taxon>Pucciniomycotina</taxon>
        <taxon>Pucciniomycetes</taxon>
        <taxon>Pucciniales</taxon>
        <taxon>Pucciniaceae</taxon>
        <taxon>Puccinia</taxon>
    </lineage>
</organism>
<reference evidence="1 2" key="1">
    <citation type="submission" date="2019-05" db="EMBL/GenBank/DDBJ databases">
        <title>Emergence of the Ug99 lineage of the wheat stem rust pathogen through somatic hybridization.</title>
        <authorList>
            <person name="Li F."/>
            <person name="Upadhyaya N.M."/>
            <person name="Sperschneider J."/>
            <person name="Matny O."/>
            <person name="Nguyen-Phuc H."/>
            <person name="Mago R."/>
            <person name="Raley C."/>
            <person name="Miller M.E."/>
            <person name="Silverstein K.A.T."/>
            <person name="Henningsen E."/>
            <person name="Hirsch C.D."/>
            <person name="Visser B."/>
            <person name="Pretorius Z.A."/>
            <person name="Steffenson B.J."/>
            <person name="Schwessinger B."/>
            <person name="Dodds P.N."/>
            <person name="Figueroa M."/>
        </authorList>
    </citation>
    <scope>NUCLEOTIDE SEQUENCE [LARGE SCALE GENOMIC DNA]</scope>
    <source>
        <strain evidence="1 2">Ug99</strain>
    </source>
</reference>
<evidence type="ECO:0000313" key="1">
    <source>
        <dbReference type="EMBL" id="KAA1121344.1"/>
    </source>
</evidence>
<sequence>MNQALAECRDEVKNRYPTNTFAQIISSNPSLPLNSATIYTPPYLNLAYSQSSNLSWLIATPLIPSDNSQILCAPFIAALRTV</sequence>
<name>A0A5B0R941_PUCGR</name>
<dbReference type="EMBL" id="VDEP01000238">
    <property type="protein sequence ID" value="KAA1121344.1"/>
    <property type="molecule type" value="Genomic_DNA"/>
</dbReference>
<dbReference type="AlphaFoldDB" id="A0A5B0R941"/>
<evidence type="ECO:0000313" key="2">
    <source>
        <dbReference type="Proteomes" id="UP000325313"/>
    </source>
</evidence>
<dbReference type="Proteomes" id="UP000325313">
    <property type="component" value="Unassembled WGS sequence"/>
</dbReference>
<proteinExistence type="predicted"/>
<comment type="caution">
    <text evidence="1">The sequence shown here is derived from an EMBL/GenBank/DDBJ whole genome shotgun (WGS) entry which is preliminary data.</text>
</comment>
<protein>
    <submittedName>
        <fullName evidence="1">Uncharacterized protein</fullName>
    </submittedName>
</protein>
<gene>
    <name evidence="1" type="ORF">PGTUg99_012430</name>
</gene>
<accession>A0A5B0R941</accession>